<keyword evidence="5" id="KW-1133">Transmembrane helix</keyword>
<dbReference type="InterPro" id="IPR017972">
    <property type="entry name" value="Cyt_P450_CS"/>
</dbReference>
<comment type="pathway">
    <text evidence="2">Hormone biosynthesis.</text>
</comment>
<dbReference type="GO" id="GO:0020037">
    <property type="term" value="F:heme binding"/>
    <property type="evidence" value="ECO:0007669"/>
    <property type="project" value="InterPro"/>
</dbReference>
<feature type="chain" id="PRO_5013586082" description="Cytochrome P450 724B1" evidence="15">
    <location>
        <begin position="18"/>
        <end position="474"/>
    </location>
</feature>
<organism evidence="16 17">
    <name type="scientific">Aquilegia coerulea</name>
    <name type="common">Rocky mountain columbine</name>
    <dbReference type="NCBI Taxonomy" id="218851"/>
    <lineage>
        <taxon>Eukaryota</taxon>
        <taxon>Viridiplantae</taxon>
        <taxon>Streptophyta</taxon>
        <taxon>Embryophyta</taxon>
        <taxon>Tracheophyta</taxon>
        <taxon>Spermatophyta</taxon>
        <taxon>Magnoliopsida</taxon>
        <taxon>Ranunculales</taxon>
        <taxon>Ranunculaceae</taxon>
        <taxon>Thalictroideae</taxon>
        <taxon>Aquilegia</taxon>
    </lineage>
</organism>
<dbReference type="InParanoid" id="A0A2G5E729"/>
<evidence type="ECO:0000313" key="16">
    <source>
        <dbReference type="EMBL" id="PIA51545.1"/>
    </source>
</evidence>
<dbReference type="GO" id="GO:0004497">
    <property type="term" value="F:monooxygenase activity"/>
    <property type="evidence" value="ECO:0007669"/>
    <property type="project" value="UniProtKB-KW"/>
</dbReference>
<dbReference type="PANTHER" id="PTHR24286">
    <property type="entry name" value="CYTOCHROME P450 26"/>
    <property type="match status" value="1"/>
</dbReference>
<evidence type="ECO:0000256" key="10">
    <source>
        <dbReference type="ARBA" id="ARBA00060577"/>
    </source>
</evidence>
<evidence type="ECO:0000256" key="6">
    <source>
        <dbReference type="ARBA" id="ARBA00023004"/>
    </source>
</evidence>
<gene>
    <name evidence="16" type="ORF">AQUCO_01100417v1</name>
</gene>
<dbReference type="GO" id="GO:0005506">
    <property type="term" value="F:iron ion binding"/>
    <property type="evidence" value="ECO:0007669"/>
    <property type="project" value="InterPro"/>
</dbReference>
<dbReference type="FunCoup" id="A0A2G5E729">
    <property type="interactions" value="29"/>
</dbReference>
<dbReference type="GO" id="GO:0016125">
    <property type="term" value="P:sterol metabolic process"/>
    <property type="evidence" value="ECO:0007669"/>
    <property type="project" value="TreeGrafter"/>
</dbReference>
<dbReference type="CDD" id="cd11043">
    <property type="entry name" value="CYP90-like"/>
    <property type="match status" value="1"/>
</dbReference>
<dbReference type="Proteomes" id="UP000230069">
    <property type="component" value="Unassembled WGS sequence"/>
</dbReference>
<dbReference type="Pfam" id="PF00067">
    <property type="entry name" value="p450"/>
    <property type="match status" value="1"/>
</dbReference>
<evidence type="ECO:0000256" key="13">
    <source>
        <dbReference type="PIRSR" id="PIRSR602401-1"/>
    </source>
</evidence>
<keyword evidence="14" id="KW-0560">Oxidoreductase</keyword>
<dbReference type="InterPro" id="IPR002401">
    <property type="entry name" value="Cyt_P450_E_grp-I"/>
</dbReference>
<evidence type="ECO:0000256" key="4">
    <source>
        <dbReference type="ARBA" id="ARBA00022723"/>
    </source>
</evidence>
<dbReference type="PRINTS" id="PR00463">
    <property type="entry name" value="EP450I"/>
</dbReference>
<dbReference type="PRINTS" id="PR00385">
    <property type="entry name" value="P450"/>
</dbReference>
<comment type="subcellular location">
    <subcellularLocation>
        <location evidence="1">Membrane</location>
    </subcellularLocation>
</comment>
<keyword evidence="6 13" id="KW-0408">Iron</keyword>
<dbReference type="EMBL" id="KZ305028">
    <property type="protein sequence ID" value="PIA51545.1"/>
    <property type="molecule type" value="Genomic_DNA"/>
</dbReference>
<dbReference type="STRING" id="218851.A0A2G5E729"/>
<name>A0A2G5E729_AQUCA</name>
<comment type="cofactor">
    <cofactor evidence="13">
        <name>heme</name>
        <dbReference type="ChEBI" id="CHEBI:30413"/>
    </cofactor>
</comment>
<evidence type="ECO:0000256" key="15">
    <source>
        <dbReference type="SAM" id="SignalP"/>
    </source>
</evidence>
<comment type="catalytic activity">
    <reaction evidence="9">
        <text>campesterol + reduced [NADPH--hemoprotein reductase] + O2 = (22S)-22-hydroxycampesterol + oxidized [NADPH--hemoprotein reductase] + H2O + H(+)</text>
        <dbReference type="Rhea" id="RHEA:69835"/>
        <dbReference type="Rhea" id="RHEA-COMP:11964"/>
        <dbReference type="Rhea" id="RHEA-COMP:11965"/>
        <dbReference type="ChEBI" id="CHEBI:15377"/>
        <dbReference type="ChEBI" id="CHEBI:15378"/>
        <dbReference type="ChEBI" id="CHEBI:15379"/>
        <dbReference type="ChEBI" id="CHEBI:28623"/>
        <dbReference type="ChEBI" id="CHEBI:57618"/>
        <dbReference type="ChEBI" id="CHEBI:58210"/>
        <dbReference type="ChEBI" id="CHEBI:72331"/>
    </reaction>
    <physiologicalReaction direction="left-to-right" evidence="9">
        <dbReference type="Rhea" id="RHEA:69836"/>
    </physiologicalReaction>
</comment>
<comment type="pathway">
    <text evidence="8">Plant hormone biosynthesis; brassinosteroid biosynthesis.</text>
</comment>
<feature type="signal peptide" evidence="15">
    <location>
        <begin position="1"/>
        <end position="17"/>
    </location>
</feature>
<dbReference type="SUPFAM" id="SSF48264">
    <property type="entry name" value="Cytochrome P450"/>
    <property type="match status" value="1"/>
</dbReference>
<dbReference type="PROSITE" id="PS00086">
    <property type="entry name" value="CYTOCHROME_P450"/>
    <property type="match status" value="1"/>
</dbReference>
<sequence length="474" mass="53626">MVGILLLLAVLLGLALAFMASSFLFAKKQPKNIPPGSMGWPLLGETLGYLKPHQSNSIGTFLQDHCSRYGKVFKSHLFCCPTIVSCDYELNMFILQNEEKLFQCSYPKAIHGILGQLSLLVVVGDVHKKLRSFAVSFASTCKGRPDYFHNIEKLAILTMEPWKTRKEIIFCHEAKKFTFNLILKQILSMDLDDPLASKILEDFTFFMEGLISLPLNLPGSRYAKALKARERISTTVRSIIEEREKRGADHKKGDFLDVLLSNEGLSYEGKSSILVDLLLGGYETTSILMSMVVYFLGTSPHALDKLKEEHQAIRASKKEKLLNGDDYKKMEFTQNVISEALRCGNVVKFLHRKALQDVNFKGYFIPSGWKVLPVLTAVNLDPSLHSNASEFNPWRWNGQSMTKNMIPFGGGPRLCPGLELAKVETSFFLHHLVLKYRWSAKEIDHPLAHPYVEFKSGLPLEIEPLKMNERRQAL</sequence>
<evidence type="ECO:0000256" key="11">
    <source>
        <dbReference type="ARBA" id="ARBA00067336"/>
    </source>
</evidence>
<keyword evidence="15" id="KW-0732">Signal</keyword>
<evidence type="ECO:0000256" key="12">
    <source>
        <dbReference type="ARBA" id="ARBA00077474"/>
    </source>
</evidence>
<dbReference type="GO" id="GO:0016020">
    <property type="term" value="C:membrane"/>
    <property type="evidence" value="ECO:0007669"/>
    <property type="project" value="UniProtKB-SubCell"/>
</dbReference>
<keyword evidence="3" id="KW-0812">Transmembrane</keyword>
<dbReference type="InterPro" id="IPR001128">
    <property type="entry name" value="Cyt_P450"/>
</dbReference>
<evidence type="ECO:0000256" key="7">
    <source>
        <dbReference type="ARBA" id="ARBA00023136"/>
    </source>
</evidence>
<dbReference type="InterPro" id="IPR036396">
    <property type="entry name" value="Cyt_P450_sf"/>
</dbReference>
<accession>A0A2G5E729</accession>
<dbReference type="GO" id="GO:0010268">
    <property type="term" value="P:brassinosteroid homeostasis"/>
    <property type="evidence" value="ECO:0007669"/>
    <property type="project" value="TreeGrafter"/>
</dbReference>
<evidence type="ECO:0000256" key="5">
    <source>
        <dbReference type="ARBA" id="ARBA00022989"/>
    </source>
</evidence>
<dbReference type="AlphaFoldDB" id="A0A2G5E729"/>
<dbReference type="GO" id="GO:0016132">
    <property type="term" value="P:brassinosteroid biosynthetic process"/>
    <property type="evidence" value="ECO:0007669"/>
    <property type="project" value="TreeGrafter"/>
</dbReference>
<proteinExistence type="inferred from homology"/>
<evidence type="ECO:0000256" key="3">
    <source>
        <dbReference type="ARBA" id="ARBA00022692"/>
    </source>
</evidence>
<comment type="pathway">
    <text evidence="10">Steroid biosynthesis.</text>
</comment>
<dbReference type="FunFam" id="1.10.630.10:FF:000057">
    <property type="entry name" value="Cytochrome P450 724B1"/>
    <property type="match status" value="1"/>
</dbReference>
<evidence type="ECO:0000256" key="9">
    <source>
        <dbReference type="ARBA" id="ARBA00052777"/>
    </source>
</evidence>
<keyword evidence="17" id="KW-1185">Reference proteome</keyword>
<evidence type="ECO:0000256" key="14">
    <source>
        <dbReference type="RuleBase" id="RU000461"/>
    </source>
</evidence>
<dbReference type="Gene3D" id="1.10.630.10">
    <property type="entry name" value="Cytochrome P450"/>
    <property type="match status" value="1"/>
</dbReference>
<dbReference type="PANTHER" id="PTHR24286:SF159">
    <property type="entry name" value="CYTOCHROME P450, FAMILY 724, SUBFAMILY A, POLYPEPTIDE 1"/>
    <property type="match status" value="1"/>
</dbReference>
<evidence type="ECO:0000256" key="1">
    <source>
        <dbReference type="ARBA" id="ARBA00004370"/>
    </source>
</evidence>
<comment type="similarity">
    <text evidence="14">Belongs to the cytochrome P450 family.</text>
</comment>
<protein>
    <recommendedName>
        <fullName evidence="11">Cytochrome P450 724B1</fullName>
    </recommendedName>
    <alternativeName>
        <fullName evidence="12">(22S)-22-hydroxycampesterol synthase</fullName>
    </alternativeName>
</protein>
<evidence type="ECO:0000256" key="2">
    <source>
        <dbReference type="ARBA" id="ARBA00004972"/>
    </source>
</evidence>
<dbReference type="OrthoDB" id="3945418at2759"/>
<dbReference type="GO" id="GO:0016705">
    <property type="term" value="F:oxidoreductase activity, acting on paired donors, with incorporation or reduction of molecular oxygen"/>
    <property type="evidence" value="ECO:0007669"/>
    <property type="project" value="InterPro"/>
</dbReference>
<keyword evidence="7" id="KW-0472">Membrane</keyword>
<reference evidence="16 17" key="1">
    <citation type="submission" date="2017-09" db="EMBL/GenBank/DDBJ databases">
        <title>WGS assembly of Aquilegia coerulea Goldsmith.</title>
        <authorList>
            <person name="Hodges S."/>
            <person name="Kramer E."/>
            <person name="Nordborg M."/>
            <person name="Tomkins J."/>
            <person name="Borevitz J."/>
            <person name="Derieg N."/>
            <person name="Yan J."/>
            <person name="Mihaltcheva S."/>
            <person name="Hayes R.D."/>
            <person name="Rokhsar D."/>
        </authorList>
    </citation>
    <scope>NUCLEOTIDE SEQUENCE [LARGE SCALE GENOMIC DNA]</scope>
    <source>
        <strain evidence="17">cv. Goldsmith</strain>
    </source>
</reference>
<evidence type="ECO:0000313" key="17">
    <source>
        <dbReference type="Proteomes" id="UP000230069"/>
    </source>
</evidence>
<keyword evidence="14" id="KW-0503">Monooxygenase</keyword>
<keyword evidence="13 14" id="KW-0349">Heme</keyword>
<dbReference type="GO" id="GO:0044550">
    <property type="term" value="P:secondary metabolite biosynthetic process"/>
    <property type="evidence" value="ECO:0007669"/>
    <property type="project" value="UniProtKB-ARBA"/>
</dbReference>
<evidence type="ECO:0000256" key="8">
    <source>
        <dbReference type="ARBA" id="ARBA00037910"/>
    </source>
</evidence>
<feature type="binding site" description="axial binding residue" evidence="13">
    <location>
        <position position="415"/>
    </location>
    <ligand>
        <name>heme</name>
        <dbReference type="ChEBI" id="CHEBI:30413"/>
    </ligand>
    <ligandPart>
        <name>Fe</name>
        <dbReference type="ChEBI" id="CHEBI:18248"/>
    </ligandPart>
</feature>
<keyword evidence="4 13" id="KW-0479">Metal-binding</keyword>